<protein>
    <recommendedName>
        <fullName evidence="5 11">L-aspartate oxidase</fullName>
        <ecNumber evidence="4 11">1.4.3.16</ecNumber>
    </recommendedName>
</protein>
<evidence type="ECO:0000256" key="8">
    <source>
        <dbReference type="ARBA" id="ARBA00022827"/>
    </source>
</evidence>
<dbReference type="InterPro" id="IPR003953">
    <property type="entry name" value="FAD-dep_OxRdtase_2_FAD-bd"/>
</dbReference>
<dbReference type="NCBIfam" id="NF006567">
    <property type="entry name" value="PRK09077.1"/>
    <property type="match status" value="1"/>
</dbReference>
<dbReference type="GO" id="GO:0008734">
    <property type="term" value="F:L-aspartate oxidase activity"/>
    <property type="evidence" value="ECO:0007669"/>
    <property type="project" value="UniProtKB-UniRule"/>
</dbReference>
<proteinExistence type="inferred from homology"/>
<dbReference type="FunFam" id="3.90.700.10:FF:000002">
    <property type="entry name" value="L-aspartate oxidase"/>
    <property type="match status" value="1"/>
</dbReference>
<evidence type="ECO:0000256" key="12">
    <source>
        <dbReference type="PIRSR" id="PIRSR000171-1"/>
    </source>
</evidence>
<feature type="domain" description="Fumarate reductase/succinate dehydrogenase flavoprotein-like C-terminal" evidence="15">
    <location>
        <begin position="425"/>
        <end position="505"/>
    </location>
</feature>
<evidence type="ECO:0000313" key="16">
    <source>
        <dbReference type="EMBL" id="MBL6811401.1"/>
    </source>
</evidence>
<keyword evidence="6 13" id="KW-0285">Flavoprotein</keyword>
<organism evidence="16 17">
    <name type="scientific">SAR86 cluster bacterium</name>
    <dbReference type="NCBI Taxonomy" id="2030880"/>
    <lineage>
        <taxon>Bacteria</taxon>
        <taxon>Pseudomonadati</taxon>
        <taxon>Pseudomonadota</taxon>
        <taxon>Gammaproteobacteria</taxon>
        <taxon>SAR86 cluster</taxon>
    </lineage>
</organism>
<evidence type="ECO:0000256" key="13">
    <source>
        <dbReference type="RuleBase" id="RU362049"/>
    </source>
</evidence>
<evidence type="ECO:0000259" key="15">
    <source>
        <dbReference type="Pfam" id="PF02910"/>
    </source>
</evidence>
<evidence type="ECO:0000256" key="2">
    <source>
        <dbReference type="ARBA" id="ARBA00004950"/>
    </source>
</evidence>
<dbReference type="Gene3D" id="3.50.50.60">
    <property type="entry name" value="FAD/NAD(P)-binding domain"/>
    <property type="match status" value="1"/>
</dbReference>
<dbReference type="SUPFAM" id="SSF46977">
    <property type="entry name" value="Succinate dehydrogenase/fumarate reductase flavoprotein C-terminal domain"/>
    <property type="match status" value="1"/>
</dbReference>
<dbReference type="PRINTS" id="PR00368">
    <property type="entry name" value="FADPNR"/>
</dbReference>
<evidence type="ECO:0000256" key="1">
    <source>
        <dbReference type="ARBA" id="ARBA00001974"/>
    </source>
</evidence>
<comment type="function">
    <text evidence="13">Catalyzes the oxidation of L-aspartate to iminoaspartate.</text>
</comment>
<dbReference type="PANTHER" id="PTHR42716:SF2">
    <property type="entry name" value="L-ASPARTATE OXIDASE, CHLOROPLASTIC"/>
    <property type="match status" value="1"/>
</dbReference>
<comment type="catalytic activity">
    <reaction evidence="10">
        <text>L-aspartate + O2 = iminosuccinate + H2O2</text>
        <dbReference type="Rhea" id="RHEA:25876"/>
        <dbReference type="ChEBI" id="CHEBI:15379"/>
        <dbReference type="ChEBI" id="CHEBI:16240"/>
        <dbReference type="ChEBI" id="CHEBI:29991"/>
        <dbReference type="ChEBI" id="CHEBI:77875"/>
        <dbReference type="EC" id="1.4.3.16"/>
    </reaction>
    <physiologicalReaction direction="left-to-right" evidence="10">
        <dbReference type="Rhea" id="RHEA:25877"/>
    </physiologicalReaction>
</comment>
<dbReference type="SUPFAM" id="SSF51905">
    <property type="entry name" value="FAD/NAD(P)-binding domain"/>
    <property type="match status" value="1"/>
</dbReference>
<dbReference type="Gene3D" id="3.90.700.10">
    <property type="entry name" value="Succinate dehydrogenase/fumarate reductase flavoprotein, catalytic domain"/>
    <property type="match status" value="1"/>
</dbReference>
<dbReference type="Proteomes" id="UP000744438">
    <property type="component" value="Unassembled WGS sequence"/>
</dbReference>
<dbReference type="AlphaFoldDB" id="A0A937HYA9"/>
<dbReference type="GO" id="GO:0034628">
    <property type="term" value="P:'de novo' NAD+ biosynthetic process from L-aspartate"/>
    <property type="evidence" value="ECO:0007669"/>
    <property type="project" value="TreeGrafter"/>
</dbReference>
<dbReference type="EC" id="1.4.3.16" evidence="4 11"/>
<gene>
    <name evidence="16" type="primary">nadB</name>
    <name evidence="16" type="ORF">ISQ63_00800</name>
</gene>
<evidence type="ECO:0000259" key="14">
    <source>
        <dbReference type="Pfam" id="PF00890"/>
    </source>
</evidence>
<dbReference type="FunFam" id="1.20.58.100:FF:000002">
    <property type="entry name" value="L-aspartate oxidase"/>
    <property type="match status" value="1"/>
</dbReference>
<dbReference type="Pfam" id="PF02910">
    <property type="entry name" value="Succ_DH_flav_C"/>
    <property type="match status" value="1"/>
</dbReference>
<dbReference type="EMBL" id="JADHQC010000002">
    <property type="protein sequence ID" value="MBL6811401.1"/>
    <property type="molecule type" value="Genomic_DNA"/>
</dbReference>
<feature type="domain" description="FAD-dependent oxidoreductase 2 FAD-binding" evidence="14">
    <location>
        <begin position="6"/>
        <end position="377"/>
    </location>
</feature>
<sequence>MIETEVLIVGGGAAGLTAAIELSQNHKVSVISKETIVDSSTWYAQGGIAAVMGEKDTVEEHIADTLEVGDGICNEEAVAHCVKNSKAAIDWLIEVGVNFTMTQDGEKLHLTQEGGHSKRRVAHSKDTTGKEVSNSLIARARKIKNITIYENHLAVDLITSNRSCLGAYVFDKKKEEVITFKSNATILASGGASKVYLYTSNPDGTSGDGMALAWRAGCELSNMEFNQFHPTCLYHPEAKSFLISEALRGEGAYLLNHENERFMKKYHKKNELAPRDVVARSIDEEMKKTGKDFMFLDISHKPKNMILKSFPTIHKKCLSYGFDITKDKMPIVPAAHYSCGGVKTGLSGETNIKNLYAIGETACTGLHGANRMASNSLLECIVFAKSASLHIEKNFSTNKKKLKDWDSSKVIRSGENVLISHNWDETRRLMWDYVGVVRSNDRLLKAKEKIKIIQKEVESFYKNFELNSDFIELRNLVLIARLIIESAILRKESRGLHYNIDFPKKFKRGSSSVISKKELKVV</sequence>
<dbReference type="InterPro" id="IPR005288">
    <property type="entry name" value="NadB"/>
</dbReference>
<dbReference type="GO" id="GO:0005737">
    <property type="term" value="C:cytoplasm"/>
    <property type="evidence" value="ECO:0007669"/>
    <property type="project" value="UniProtKB-SubCell"/>
</dbReference>
<comment type="subcellular location">
    <subcellularLocation>
        <location evidence="13">Cytoplasm</location>
    </subcellularLocation>
</comment>
<keyword evidence="7 13" id="KW-0662">Pyridine nucleotide biosynthesis</keyword>
<dbReference type="Gene3D" id="1.20.58.100">
    <property type="entry name" value="Fumarate reductase/succinate dehydrogenase flavoprotein-like, C-terminal domain"/>
    <property type="match status" value="1"/>
</dbReference>
<evidence type="ECO:0000256" key="6">
    <source>
        <dbReference type="ARBA" id="ARBA00022630"/>
    </source>
</evidence>
<dbReference type="Pfam" id="PF00890">
    <property type="entry name" value="FAD_binding_2"/>
    <property type="match status" value="1"/>
</dbReference>
<comment type="pathway">
    <text evidence="2 13">Cofactor biosynthesis; NAD(+) biosynthesis; iminoaspartate from L-aspartate (oxidase route): step 1/1.</text>
</comment>
<comment type="similarity">
    <text evidence="3 13">Belongs to the FAD-dependent oxidoreductase 2 family. NadB subfamily.</text>
</comment>
<evidence type="ECO:0000256" key="3">
    <source>
        <dbReference type="ARBA" id="ARBA00008562"/>
    </source>
</evidence>
<keyword evidence="9 13" id="KW-0560">Oxidoreductase</keyword>
<evidence type="ECO:0000313" key="17">
    <source>
        <dbReference type="Proteomes" id="UP000744438"/>
    </source>
</evidence>
<dbReference type="PANTHER" id="PTHR42716">
    <property type="entry name" value="L-ASPARTATE OXIDASE"/>
    <property type="match status" value="1"/>
</dbReference>
<dbReference type="SUPFAM" id="SSF56425">
    <property type="entry name" value="Succinate dehydrogenase/fumarate reductase flavoprotein, catalytic domain"/>
    <property type="match status" value="1"/>
</dbReference>
<dbReference type="NCBIfam" id="TIGR00551">
    <property type="entry name" value="nadB"/>
    <property type="match status" value="1"/>
</dbReference>
<feature type="active site" description="Proton acceptor" evidence="12">
    <location>
        <position position="275"/>
    </location>
</feature>
<evidence type="ECO:0000256" key="5">
    <source>
        <dbReference type="ARBA" id="ARBA00021901"/>
    </source>
</evidence>
<evidence type="ECO:0000256" key="11">
    <source>
        <dbReference type="NCBIfam" id="TIGR00551"/>
    </source>
</evidence>
<evidence type="ECO:0000256" key="7">
    <source>
        <dbReference type="ARBA" id="ARBA00022642"/>
    </source>
</evidence>
<name>A0A937HYA9_9GAMM</name>
<dbReference type="InterPro" id="IPR027477">
    <property type="entry name" value="Succ_DH/fumarate_Rdtase_cat_sf"/>
</dbReference>
<dbReference type="InterPro" id="IPR036188">
    <property type="entry name" value="FAD/NAD-bd_sf"/>
</dbReference>
<dbReference type="InterPro" id="IPR015939">
    <property type="entry name" value="Fum_Rdtase/Succ_DH_flav-like_C"/>
</dbReference>
<reference evidence="16" key="1">
    <citation type="submission" date="2020-10" db="EMBL/GenBank/DDBJ databases">
        <title>Microbiome of the Black Sea water column analyzed by genome centric metagenomics.</title>
        <authorList>
            <person name="Cabello-Yeves P.J."/>
            <person name="Callieri C."/>
            <person name="Picazo A."/>
            <person name="Mehrshad M."/>
            <person name="Haro-Moreno J.M."/>
            <person name="Roda-Garcia J."/>
            <person name="Dzembekova N."/>
            <person name="Slabakova V."/>
            <person name="Slabakova N."/>
            <person name="Moncheva S."/>
            <person name="Rodriguez-Valera F."/>
        </authorList>
    </citation>
    <scope>NUCLEOTIDE SEQUENCE</scope>
    <source>
        <strain evidence="16">BS307-5m-G49</strain>
    </source>
</reference>
<comment type="caution">
    <text evidence="16">The sequence shown here is derived from an EMBL/GenBank/DDBJ whole genome shotgun (WGS) entry which is preliminary data.</text>
</comment>
<dbReference type="InterPro" id="IPR037099">
    <property type="entry name" value="Fum_R/Succ_DH_flav-like_C_sf"/>
</dbReference>
<evidence type="ECO:0000256" key="9">
    <source>
        <dbReference type="ARBA" id="ARBA00023002"/>
    </source>
</evidence>
<keyword evidence="8 13" id="KW-0274">FAD</keyword>
<dbReference type="PIRSF" id="PIRSF000171">
    <property type="entry name" value="SDHA_APRA_LASPO"/>
    <property type="match status" value="1"/>
</dbReference>
<evidence type="ECO:0000256" key="4">
    <source>
        <dbReference type="ARBA" id="ARBA00012173"/>
    </source>
</evidence>
<evidence type="ECO:0000256" key="10">
    <source>
        <dbReference type="ARBA" id="ARBA00048305"/>
    </source>
</evidence>
<accession>A0A937HYA9</accession>
<comment type="cofactor">
    <cofactor evidence="1 13">
        <name>FAD</name>
        <dbReference type="ChEBI" id="CHEBI:57692"/>
    </cofactor>
</comment>